<feature type="compositionally biased region" description="Basic residues" evidence="9">
    <location>
        <begin position="31"/>
        <end position="40"/>
    </location>
</feature>
<dbReference type="GO" id="GO:0005856">
    <property type="term" value="C:cytoskeleton"/>
    <property type="evidence" value="ECO:0007669"/>
    <property type="project" value="UniProtKB-SubCell"/>
</dbReference>
<feature type="region of interest" description="Disordered" evidence="9">
    <location>
        <begin position="953"/>
        <end position="998"/>
    </location>
</feature>
<dbReference type="GO" id="GO:0004722">
    <property type="term" value="F:protein serine/threonine phosphatase activity"/>
    <property type="evidence" value="ECO:0007669"/>
    <property type="project" value="UniProtKB-EC"/>
</dbReference>
<feature type="compositionally biased region" description="Polar residues" evidence="9">
    <location>
        <begin position="654"/>
        <end position="665"/>
    </location>
</feature>
<dbReference type="SUPFAM" id="SSF52799">
    <property type="entry name" value="(Phosphotyrosine protein) phosphatases II"/>
    <property type="match status" value="1"/>
</dbReference>
<evidence type="ECO:0000256" key="3">
    <source>
        <dbReference type="ARBA" id="ARBA00013081"/>
    </source>
</evidence>
<comment type="subcellular location">
    <subcellularLocation>
        <location evidence="1">Cytoplasm</location>
        <location evidence="1">Cytoskeleton</location>
    </subcellularLocation>
</comment>
<evidence type="ECO:0000256" key="8">
    <source>
        <dbReference type="ARBA" id="ARBA00048336"/>
    </source>
</evidence>
<dbReference type="GO" id="GO:0030837">
    <property type="term" value="P:negative regulation of actin filament polymerization"/>
    <property type="evidence" value="ECO:0007669"/>
    <property type="project" value="InterPro"/>
</dbReference>
<evidence type="ECO:0000313" key="14">
    <source>
        <dbReference type="Proteomes" id="UP000762676"/>
    </source>
</evidence>
<evidence type="ECO:0000313" key="13">
    <source>
        <dbReference type="EMBL" id="GFR97065.1"/>
    </source>
</evidence>
<dbReference type="InterPro" id="IPR016130">
    <property type="entry name" value="Tyr_Pase_AS"/>
</dbReference>
<evidence type="ECO:0000259" key="12">
    <source>
        <dbReference type="PROSITE" id="PS51998"/>
    </source>
</evidence>
<dbReference type="PROSITE" id="PS50056">
    <property type="entry name" value="TYR_PHOSPHATASE_2"/>
    <property type="match status" value="1"/>
</dbReference>
<feature type="region of interest" description="Disordered" evidence="9">
    <location>
        <begin position="846"/>
        <end position="880"/>
    </location>
</feature>
<feature type="compositionally biased region" description="Polar residues" evidence="9">
    <location>
        <begin position="1300"/>
        <end position="1309"/>
    </location>
</feature>
<evidence type="ECO:0000256" key="4">
    <source>
        <dbReference type="ARBA" id="ARBA00022490"/>
    </source>
</evidence>
<evidence type="ECO:0000256" key="5">
    <source>
        <dbReference type="ARBA" id="ARBA00022801"/>
    </source>
</evidence>
<dbReference type="InterPro" id="IPR043587">
    <property type="entry name" value="Phosphatase_SSH-like"/>
</dbReference>
<keyword evidence="14" id="KW-1185">Reference proteome</keyword>
<dbReference type="PANTHER" id="PTHR45864:SF2">
    <property type="entry name" value="PROTEIN PHOSPHATASE SLINGSHOT"/>
    <property type="match status" value="1"/>
</dbReference>
<organism evidence="13 14">
    <name type="scientific">Elysia marginata</name>
    <dbReference type="NCBI Taxonomy" id="1093978"/>
    <lineage>
        <taxon>Eukaryota</taxon>
        <taxon>Metazoa</taxon>
        <taxon>Spiralia</taxon>
        <taxon>Lophotrochozoa</taxon>
        <taxon>Mollusca</taxon>
        <taxon>Gastropoda</taxon>
        <taxon>Heterobranchia</taxon>
        <taxon>Euthyneura</taxon>
        <taxon>Panpulmonata</taxon>
        <taxon>Sacoglossa</taxon>
        <taxon>Placobranchoidea</taxon>
        <taxon>Plakobranchidae</taxon>
        <taxon>Elysia</taxon>
    </lineage>
</organism>
<dbReference type="SMART" id="SM00195">
    <property type="entry name" value="DSPc"/>
    <property type="match status" value="1"/>
</dbReference>
<dbReference type="PROSITE" id="PS00383">
    <property type="entry name" value="TYR_PHOSPHATASE_1"/>
    <property type="match status" value="1"/>
</dbReference>
<dbReference type="InterPro" id="IPR000340">
    <property type="entry name" value="Dual-sp_phosphatase_cat-dom"/>
</dbReference>
<feature type="domain" description="Tyrosine specific protein phosphatases" evidence="11">
    <location>
        <begin position="383"/>
        <end position="440"/>
    </location>
</feature>
<feature type="compositionally biased region" description="Low complexity" evidence="9">
    <location>
        <begin position="1339"/>
        <end position="1354"/>
    </location>
</feature>
<dbReference type="PANTHER" id="PTHR45864">
    <property type="entry name" value="SLINGSHOT PROTEIN PHOSPHATASE HOMOLOG"/>
    <property type="match status" value="1"/>
</dbReference>
<evidence type="ECO:0000259" key="11">
    <source>
        <dbReference type="PROSITE" id="PS50056"/>
    </source>
</evidence>
<dbReference type="InterPro" id="IPR000387">
    <property type="entry name" value="Tyr_Pase_dom"/>
</dbReference>
<keyword evidence="5" id="KW-0378">Hydrolase</keyword>
<dbReference type="PROSITE" id="PS50054">
    <property type="entry name" value="TYR_PHOSPHATASE_DUAL"/>
    <property type="match status" value="1"/>
</dbReference>
<accession>A0AAV4HK57</accession>
<feature type="region of interest" description="Disordered" evidence="9">
    <location>
        <begin position="1283"/>
        <end position="1519"/>
    </location>
</feature>
<dbReference type="EMBL" id="BMAT01002014">
    <property type="protein sequence ID" value="GFR97065.1"/>
    <property type="molecule type" value="Genomic_DNA"/>
</dbReference>
<keyword evidence="7" id="KW-0206">Cytoskeleton</keyword>
<feature type="region of interest" description="Disordered" evidence="9">
    <location>
        <begin position="593"/>
        <end position="812"/>
    </location>
</feature>
<dbReference type="Pfam" id="PF08766">
    <property type="entry name" value="DEK_C"/>
    <property type="match status" value="1"/>
</dbReference>
<feature type="region of interest" description="Disordered" evidence="9">
    <location>
        <begin position="1246"/>
        <end position="1271"/>
    </location>
</feature>
<evidence type="ECO:0000256" key="9">
    <source>
        <dbReference type="SAM" id="MobiDB-lite"/>
    </source>
</evidence>
<evidence type="ECO:0000256" key="6">
    <source>
        <dbReference type="ARBA" id="ARBA00022912"/>
    </source>
</evidence>
<dbReference type="Pfam" id="PF00782">
    <property type="entry name" value="DSPc"/>
    <property type="match status" value="1"/>
</dbReference>
<feature type="compositionally biased region" description="Polar residues" evidence="9">
    <location>
        <begin position="687"/>
        <end position="699"/>
    </location>
</feature>
<name>A0AAV4HK57_9GAST</name>
<comment type="caution">
    <text evidence="13">The sequence shown here is derived from an EMBL/GenBank/DDBJ whole genome shotgun (WGS) entry which is preliminary data.</text>
</comment>
<dbReference type="InterPro" id="IPR020422">
    <property type="entry name" value="TYR_PHOSPHATASE_DUAL_dom"/>
</dbReference>
<feature type="compositionally biased region" description="Polar residues" evidence="9">
    <location>
        <begin position="1399"/>
        <end position="1422"/>
    </location>
</feature>
<feature type="domain" description="DEK-C" evidence="12">
    <location>
        <begin position="262"/>
        <end position="317"/>
    </location>
</feature>
<keyword evidence="6" id="KW-0904">Protein phosphatase</keyword>
<feature type="compositionally biased region" description="Polar residues" evidence="9">
    <location>
        <begin position="1318"/>
        <end position="1338"/>
    </location>
</feature>
<feature type="domain" description="Tyrosine-protein phosphatase" evidence="10">
    <location>
        <begin position="321"/>
        <end position="462"/>
    </location>
</feature>
<dbReference type="GO" id="GO:0003779">
    <property type="term" value="F:actin binding"/>
    <property type="evidence" value="ECO:0007669"/>
    <property type="project" value="InterPro"/>
</dbReference>
<feature type="compositionally biased region" description="Polar residues" evidence="9">
    <location>
        <begin position="1"/>
        <end position="16"/>
    </location>
</feature>
<dbReference type="InterPro" id="IPR014876">
    <property type="entry name" value="DEK_C"/>
</dbReference>
<dbReference type="Pfam" id="PF23040">
    <property type="entry name" value="PH_SSH1-like_1st"/>
    <property type="match status" value="1"/>
</dbReference>
<dbReference type="Gene3D" id="3.90.190.10">
    <property type="entry name" value="Protein tyrosine phosphatase superfamily"/>
    <property type="match status" value="1"/>
</dbReference>
<reference evidence="13 14" key="1">
    <citation type="journal article" date="2021" name="Elife">
        <title>Chloroplast acquisition without the gene transfer in kleptoplastic sea slugs, Plakobranchus ocellatus.</title>
        <authorList>
            <person name="Maeda T."/>
            <person name="Takahashi S."/>
            <person name="Yoshida T."/>
            <person name="Shimamura S."/>
            <person name="Takaki Y."/>
            <person name="Nagai Y."/>
            <person name="Toyoda A."/>
            <person name="Suzuki Y."/>
            <person name="Arimoto A."/>
            <person name="Ishii H."/>
            <person name="Satoh N."/>
            <person name="Nishiyama T."/>
            <person name="Hasebe M."/>
            <person name="Maruyama T."/>
            <person name="Minagawa J."/>
            <person name="Obokata J."/>
            <person name="Shigenobu S."/>
        </authorList>
    </citation>
    <scope>NUCLEOTIDE SEQUENCE [LARGE SCALE GENOMIC DNA]</scope>
</reference>
<dbReference type="FunFam" id="3.90.190.10:FF:000004">
    <property type="entry name" value="Protein phosphatase Slingshot homolog 2"/>
    <property type="match status" value="1"/>
</dbReference>
<gene>
    <name evidence="13" type="ORF">ElyMa_000983300</name>
</gene>
<evidence type="ECO:0000256" key="2">
    <source>
        <dbReference type="ARBA" id="ARBA00009580"/>
    </source>
</evidence>
<keyword evidence="4" id="KW-0963">Cytoplasm</keyword>
<dbReference type="PROSITE" id="PS51998">
    <property type="entry name" value="DEK_C"/>
    <property type="match status" value="1"/>
</dbReference>
<proteinExistence type="inferred from homology"/>
<comment type="catalytic activity">
    <reaction evidence="8">
        <text>O-phospho-L-threonyl-[protein] + H2O = L-threonyl-[protein] + phosphate</text>
        <dbReference type="Rhea" id="RHEA:47004"/>
        <dbReference type="Rhea" id="RHEA-COMP:11060"/>
        <dbReference type="Rhea" id="RHEA-COMP:11605"/>
        <dbReference type="ChEBI" id="CHEBI:15377"/>
        <dbReference type="ChEBI" id="CHEBI:30013"/>
        <dbReference type="ChEBI" id="CHEBI:43474"/>
        <dbReference type="ChEBI" id="CHEBI:61977"/>
        <dbReference type="EC" id="3.1.3.16"/>
    </reaction>
</comment>
<dbReference type="InterPro" id="IPR043588">
    <property type="entry name" value="SSH-N"/>
</dbReference>
<protein>
    <recommendedName>
        <fullName evidence="3">protein-serine/threonine phosphatase</fullName>
        <ecNumber evidence="3">3.1.3.16</ecNumber>
    </recommendedName>
</protein>
<sequence>MALVTIQRSPSPSTDNDGAESSEDASDGRSQLRKRSRTPREKLRHIFSTVRLINKLRPGLSESYFTVKGAALILPHNECTRKTTKKSHGGEIQHHLQAMLHILRPEDTIKIAIRLEDVVSNYHRYMALVSTKGRQDTEECVILGLDCGSTGASVGLVLPVWLGLKMKLGGDGGFSLYTDENSYLFKPVSVQAMWSAIQSLVKVFNMAETMKYIHDGLTHTWVGYYRSRINHADHARQGHWNIEGIEVLAPSSLAIKSDDEKECIKLTISQKLKEVMMVVDLDEATSIELRRAVEKKMGISLTEFKSYFDEEVMRILGQMDEPSEILDFLYLGSEWNASNLEEIKSKGIGYILNVTREIDNFFMGMLQYYNVRVFDVEESDLLKHWDKTYKFICKARNNHSKVLVHCKMGISRSASTVMAFLMKDRRWSVDEAYKFVKSKRSIVRPNDGFMEQLNMYEGILTASNKRDIFRSKSDQNLLDDAHNKDDMEPVQGSFLGDSLFHVMSHSDWPMAASGGVAYEEEWIADLQAGRGMTPELMQMEGDLEAAEARSADSMDDAIADDLKAPASSSSSNMIQEFGASDSQATCLSGLGEPVSGENCASSSEREGKSSGAAECCESEEDGGGGNRGSATLRIKPDSSWIRPLSLDLGPDIGESSTDGGTSQSMPCTPATGATLPPPPSQVEADANQHQCQPTQSGASLTIHGVTETDSTDTPMLMETDAADLASKKTHKASHGMPAVASEAPAEHNKLSPKSSLRNDIHKHNTSVVSESADSVSEGPKVNLTSAVPHKDDTINPDKPTSPKSYEVSSASKPRIEMGVRQYFFREKIPWSPGKVKKMREDINKTGHLTAEEEAEDLKGTGPEDFADSLQGDDQQKEGMPVSPLSGMLLSRSCMELGSIPDDGPHTCRDQESGSDCLSLYAKEEIPLEPGTVLRTRREIEERHRFLIAGTEGEEDEERALRPVLRTSSLKQERSTPGLGSRKYQRLSEGAPNSLYFSSDSHRRSLDDLQRVRGGDLECLHRIEALKSSMAVQGCTGSSNATTGTPEEPQSQRPKGNLDTDTLALIREIGSALLMSPTTSSSSKCIIGAESGENVTESESCSNMVKYFVRKIEQQQQPAMMSDPPTDCQALSLTAGKGLCAGDDAKKVDSNAANSFSPSSEAECPDKLRPSALQDSMHAKSAPMFSSGGDNGCCFVSHELVTSSTTEHTADKFRVTAQSDPTLIGITSEPLCENDKYLPRKVQGILGEAGPGNEAPVFGFPAETPGEDDSPTVRHLVDRFECGQKWDTTDGSSSEVEDSKAASQTSNQPKGDNCGLDFSLSSPQAKNISTASSSPNHQLAASSTVSSTGSTQGVAPPTQPSKRNMPDCNIPVELYELPSSSPEHLQHQKRTVASPHASPPSLSRSLGPQPFNKQSLGNMSSEIRSWRPVRPKSTSDQPVLRSVSMHHQRSGSADLGQSCIQEGMSGKVTFRQSSGEEGRKKRRLHGKSLPVPSVFRVGEQQQQPQQQKPKLGQGPFYSSM</sequence>
<dbReference type="Proteomes" id="UP000762676">
    <property type="component" value="Unassembled WGS sequence"/>
</dbReference>
<feature type="compositionally biased region" description="Low complexity" evidence="9">
    <location>
        <begin position="1499"/>
        <end position="1519"/>
    </location>
</feature>
<feature type="compositionally biased region" description="Polar residues" evidence="9">
    <location>
        <begin position="801"/>
        <end position="811"/>
    </location>
</feature>
<evidence type="ECO:0000259" key="10">
    <source>
        <dbReference type="PROSITE" id="PS50054"/>
    </source>
</evidence>
<evidence type="ECO:0000256" key="7">
    <source>
        <dbReference type="ARBA" id="ARBA00023212"/>
    </source>
</evidence>
<dbReference type="InterPro" id="IPR029021">
    <property type="entry name" value="Prot-tyrosine_phosphatase-like"/>
</dbReference>
<feature type="compositionally biased region" description="Low complexity" evidence="9">
    <location>
        <begin position="766"/>
        <end position="777"/>
    </location>
</feature>
<evidence type="ECO:0000256" key="1">
    <source>
        <dbReference type="ARBA" id="ARBA00004245"/>
    </source>
</evidence>
<comment type="similarity">
    <text evidence="2">Belongs to the protein-tyrosine phosphatase family.</text>
</comment>
<feature type="region of interest" description="Disordered" evidence="9">
    <location>
        <begin position="1"/>
        <end position="40"/>
    </location>
</feature>
<feature type="compositionally biased region" description="Polar residues" evidence="9">
    <location>
        <begin position="1034"/>
        <end position="1053"/>
    </location>
</feature>
<dbReference type="EC" id="3.1.3.16" evidence="3"/>
<feature type="region of interest" description="Disordered" evidence="9">
    <location>
        <begin position="1031"/>
        <end position="1057"/>
    </location>
</feature>